<dbReference type="Proteomes" id="UP000887116">
    <property type="component" value="Unassembled WGS sequence"/>
</dbReference>
<gene>
    <name evidence="1" type="ORF">TNCT_406281</name>
</gene>
<dbReference type="PANTHER" id="PTHR45913:SF5">
    <property type="entry name" value="GENERAL TRANSCRIPTION FACTOR II-I REPEAT DOMAIN-CONTAINING PROTEIN 2A-LIKE PROTEIN"/>
    <property type="match status" value="1"/>
</dbReference>
<reference evidence="1" key="1">
    <citation type="submission" date="2020-07" db="EMBL/GenBank/DDBJ databases">
        <title>Multicomponent nature underlies the extraordinary mechanical properties of spider dragline silk.</title>
        <authorList>
            <person name="Kono N."/>
            <person name="Nakamura H."/>
            <person name="Mori M."/>
            <person name="Yoshida Y."/>
            <person name="Ohtoshi R."/>
            <person name="Malay A.D."/>
            <person name="Moran D.A.P."/>
            <person name="Tomita M."/>
            <person name="Numata K."/>
            <person name="Arakawa K."/>
        </authorList>
    </citation>
    <scope>NUCLEOTIDE SEQUENCE</scope>
</reference>
<evidence type="ECO:0000313" key="1">
    <source>
        <dbReference type="EMBL" id="GFQ80731.1"/>
    </source>
</evidence>
<dbReference type="PANTHER" id="PTHR45913">
    <property type="entry name" value="EPM2A-INTERACTING PROTEIN 1"/>
    <property type="match status" value="1"/>
</dbReference>
<protein>
    <submittedName>
        <fullName evidence="1">Uncharacterized protein</fullName>
    </submittedName>
</protein>
<dbReference type="OrthoDB" id="6629763at2759"/>
<proteinExistence type="predicted"/>
<dbReference type="EMBL" id="BMAO01032236">
    <property type="protein sequence ID" value="GFQ80731.1"/>
    <property type="molecule type" value="Genomic_DNA"/>
</dbReference>
<name>A0A8X6KQU8_TRICU</name>
<keyword evidence="2" id="KW-1185">Reference proteome</keyword>
<comment type="caution">
    <text evidence="1">The sequence shown here is derived from an EMBL/GenBank/DDBJ whole genome shotgun (WGS) entry which is preliminary data.</text>
</comment>
<dbReference type="AlphaFoldDB" id="A0A8X6KQU8"/>
<evidence type="ECO:0000313" key="2">
    <source>
        <dbReference type="Proteomes" id="UP000887116"/>
    </source>
</evidence>
<sequence length="84" mass="10176">MCEHLQCTESYGEYGEFSKGTWAHRQFRDMFKDKDTDSQDLQYYTAVRWLSFKKLLSRVFELRKETDNLLKSKSKPRRLLSDEE</sequence>
<accession>A0A8X6KQU8</accession>
<organism evidence="1 2">
    <name type="scientific">Trichonephila clavata</name>
    <name type="common">Joro spider</name>
    <name type="synonym">Nephila clavata</name>
    <dbReference type="NCBI Taxonomy" id="2740835"/>
    <lineage>
        <taxon>Eukaryota</taxon>
        <taxon>Metazoa</taxon>
        <taxon>Ecdysozoa</taxon>
        <taxon>Arthropoda</taxon>
        <taxon>Chelicerata</taxon>
        <taxon>Arachnida</taxon>
        <taxon>Araneae</taxon>
        <taxon>Araneomorphae</taxon>
        <taxon>Entelegynae</taxon>
        <taxon>Araneoidea</taxon>
        <taxon>Nephilidae</taxon>
        <taxon>Trichonephila</taxon>
    </lineage>
</organism>